<evidence type="ECO:0000256" key="1">
    <source>
        <dbReference type="SAM" id="Phobius"/>
    </source>
</evidence>
<dbReference type="Proteomes" id="UP001060895">
    <property type="component" value="Unassembled WGS sequence"/>
</dbReference>
<sequence>MMSTDPLIDRLATDLRPVRRRTPWRDATILLVLGIIEIAWVVSAGLMRPDMPHAMHMPSFWWKTAGLAAVAVISGVTALLSLSPTRSPRRGLRIVGGVAFLMLGAGWLVDALQAGGPAVLWHRLDPAHGLVCARKIVELSLPLALALGLLARRGAPVDSHGTAWAAGIAASAFGALTFALACPFDDPLYLAVWYLSAGGVVTLATRLVLPWLTRW</sequence>
<comment type="caution">
    <text evidence="2">The sequence shown here is derived from an EMBL/GenBank/DDBJ whole genome shotgun (WGS) entry which is preliminary data.</text>
</comment>
<name>A0ABQ0P756_9PROT</name>
<dbReference type="Pfam" id="PF06532">
    <property type="entry name" value="NrsF"/>
    <property type="match status" value="1"/>
</dbReference>
<gene>
    <name evidence="2" type="ORF">AA12717_0846</name>
</gene>
<keyword evidence="3" id="KW-1185">Reference proteome</keyword>
<feature type="transmembrane region" description="Helical" evidence="1">
    <location>
        <begin position="60"/>
        <end position="82"/>
    </location>
</feature>
<feature type="transmembrane region" description="Helical" evidence="1">
    <location>
        <begin position="29"/>
        <end position="48"/>
    </location>
</feature>
<keyword evidence="1" id="KW-0472">Membrane</keyword>
<dbReference type="InterPro" id="IPR009495">
    <property type="entry name" value="NrsF"/>
</dbReference>
<evidence type="ECO:0008006" key="4">
    <source>
        <dbReference type="Google" id="ProtNLM"/>
    </source>
</evidence>
<dbReference type="EMBL" id="BAQP01000032">
    <property type="protein sequence ID" value="GBQ21316.1"/>
    <property type="molecule type" value="Genomic_DNA"/>
</dbReference>
<proteinExistence type="predicted"/>
<feature type="transmembrane region" description="Helical" evidence="1">
    <location>
        <begin position="94"/>
        <end position="115"/>
    </location>
</feature>
<evidence type="ECO:0000313" key="3">
    <source>
        <dbReference type="Proteomes" id="UP001060895"/>
    </source>
</evidence>
<keyword evidence="1" id="KW-0812">Transmembrane</keyword>
<keyword evidence="1" id="KW-1133">Transmembrane helix</keyword>
<feature type="transmembrane region" description="Helical" evidence="1">
    <location>
        <begin position="187"/>
        <end position="209"/>
    </location>
</feature>
<organism evidence="2 3">
    <name type="scientific">Gluconacetobacter sacchari DSM 12717</name>
    <dbReference type="NCBI Taxonomy" id="1307940"/>
    <lineage>
        <taxon>Bacteria</taxon>
        <taxon>Pseudomonadati</taxon>
        <taxon>Pseudomonadota</taxon>
        <taxon>Alphaproteobacteria</taxon>
        <taxon>Acetobacterales</taxon>
        <taxon>Acetobacteraceae</taxon>
        <taxon>Gluconacetobacter</taxon>
    </lineage>
</organism>
<accession>A0ABQ0P756</accession>
<reference evidence="2" key="1">
    <citation type="submission" date="2013-04" db="EMBL/GenBank/DDBJ databases">
        <title>The genome sequencing project of 58 acetic acid bacteria.</title>
        <authorList>
            <person name="Okamoto-Kainuma A."/>
            <person name="Ishikawa M."/>
            <person name="Umino S."/>
            <person name="Koizumi Y."/>
            <person name="Shiwa Y."/>
            <person name="Yoshikawa H."/>
            <person name="Matsutani M."/>
            <person name="Matsushita K."/>
        </authorList>
    </citation>
    <scope>NUCLEOTIDE SEQUENCE</scope>
    <source>
        <strain evidence="2">DSM 12717</strain>
    </source>
</reference>
<evidence type="ECO:0000313" key="2">
    <source>
        <dbReference type="EMBL" id="GBQ21316.1"/>
    </source>
</evidence>
<protein>
    <recommendedName>
        <fullName evidence="4">DUF1109 domain-containing protein</fullName>
    </recommendedName>
</protein>
<feature type="transmembrane region" description="Helical" evidence="1">
    <location>
        <begin position="163"/>
        <end position="181"/>
    </location>
</feature>